<protein>
    <submittedName>
        <fullName evidence="2">Uncharacterized protein</fullName>
    </submittedName>
</protein>
<accession>A0A0B5JA55</accession>
<feature type="region of interest" description="Disordered" evidence="1">
    <location>
        <begin position="82"/>
        <end position="114"/>
    </location>
</feature>
<dbReference type="KEGG" id="vg:23462688"/>
<name>A0A0B5JA55_9VIRU</name>
<dbReference type="RefSeq" id="YP_009120006.1">
    <property type="nucleotide sequence ID" value="NC_026440.1"/>
</dbReference>
<dbReference type="Proteomes" id="UP000202511">
    <property type="component" value="Segment"/>
</dbReference>
<proteinExistence type="predicted"/>
<evidence type="ECO:0000313" key="3">
    <source>
        <dbReference type="Proteomes" id="UP000202511"/>
    </source>
</evidence>
<reference evidence="2 3" key="1">
    <citation type="journal article" date="2015" name="Parasitol. Res.">
        <title>Viruses in close associations with free-living amoebae.</title>
        <authorList>
            <person name="Scheid P."/>
        </authorList>
    </citation>
    <scope>NUCLEOTIDE SEQUENCE [LARGE SCALE GENOMIC DNA]</scope>
    <source>
        <strain evidence="2">KlaHel</strain>
    </source>
</reference>
<sequence length="114" mass="13986">MTGFIQFFMPFNDCMLFIDEQFEPHQHRPRLQSTNRWAKAKQPHRWVWPIDVRKHCLRHKIRPKNAQKEINHLFMFFSTKKRVQEEKKAKRHTQEGKKRDRHGVQGAPKRRKSD</sequence>
<dbReference type="EMBL" id="KP136319">
    <property type="protein sequence ID" value="AJF97771.1"/>
    <property type="molecule type" value="Genomic_DNA"/>
</dbReference>
<dbReference type="GeneID" id="23462688"/>
<evidence type="ECO:0000256" key="1">
    <source>
        <dbReference type="SAM" id="MobiDB-lite"/>
    </source>
</evidence>
<evidence type="ECO:0000313" key="2">
    <source>
        <dbReference type="EMBL" id="AJF97771.1"/>
    </source>
</evidence>
<organism evidence="2 3">
    <name type="scientific">Pandoravirus inopinatum</name>
    <dbReference type="NCBI Taxonomy" id="1605721"/>
    <lineage>
        <taxon>Viruses</taxon>
        <taxon>Pandoravirus</taxon>
    </lineage>
</organism>
<feature type="compositionally biased region" description="Basic and acidic residues" evidence="1">
    <location>
        <begin position="82"/>
        <end position="98"/>
    </location>
</feature>